<name>A0A1S6HIS6_9GAMM</name>
<protein>
    <submittedName>
        <fullName evidence="1">Uncharacterized protein</fullName>
    </submittedName>
</protein>
<sequence length="323" mass="36430">MIRMYQILELDTQQKQRAALEVSMSLAITSAEKVSKRAGIGWVLLDENSLHIHSEAIIAGTNYLSLTASINRYAHVVHTLIVTLWPLESLFDCEELASSLVESSCQKIIVPVMDFDMQSFRASPLGRWQGEIESVDFLHATRRIGSGLNMVLSSHRPWVSSVSIADNQDKSLRLEDFRGEFGFVAYIDEIAKQSRAVVYSPSQKGFIEQLSDRNYANEYQEFYEATSIEGMRTLLKYFASEHRCSVLVLTEDKMQSALMENKLTDEVICHLPIHDKPVSKLTELASLPTEGWQLNSNTDIGACSRLILMPEKSQDAHTPMQSH</sequence>
<reference evidence="1 2" key="1">
    <citation type="submission" date="2016-03" db="EMBL/GenBank/DDBJ databases">
        <title>Complete genome sequence of Shewanella psychrophila WP2, a deep sea bacterium isolated from west Pacific sediment.</title>
        <authorList>
            <person name="Xu G."/>
            <person name="Jian H."/>
        </authorList>
    </citation>
    <scope>NUCLEOTIDE SEQUENCE [LARGE SCALE GENOMIC DNA]</scope>
    <source>
        <strain evidence="1 2">WP2</strain>
    </source>
</reference>
<gene>
    <name evidence="1" type="ORF">Sps_00210</name>
</gene>
<organism evidence="1 2">
    <name type="scientific">Shewanella psychrophila</name>
    <dbReference type="NCBI Taxonomy" id="225848"/>
    <lineage>
        <taxon>Bacteria</taxon>
        <taxon>Pseudomonadati</taxon>
        <taxon>Pseudomonadota</taxon>
        <taxon>Gammaproteobacteria</taxon>
        <taxon>Alteromonadales</taxon>
        <taxon>Shewanellaceae</taxon>
        <taxon>Shewanella</taxon>
    </lineage>
</organism>
<dbReference type="KEGG" id="spsw:Sps_00210"/>
<accession>A0A1S6HIS6</accession>
<proteinExistence type="predicted"/>
<keyword evidence="2" id="KW-1185">Reference proteome</keyword>
<dbReference type="EMBL" id="CP014782">
    <property type="protein sequence ID" value="AQS35430.1"/>
    <property type="molecule type" value="Genomic_DNA"/>
</dbReference>
<evidence type="ECO:0000313" key="2">
    <source>
        <dbReference type="Proteomes" id="UP000189545"/>
    </source>
</evidence>
<dbReference type="Proteomes" id="UP000189545">
    <property type="component" value="Chromosome"/>
</dbReference>
<evidence type="ECO:0000313" key="1">
    <source>
        <dbReference type="EMBL" id="AQS35430.1"/>
    </source>
</evidence>
<dbReference type="AlphaFoldDB" id="A0A1S6HIS6"/>